<gene>
    <name evidence="2" type="ORF">Rsub_11532</name>
</gene>
<feature type="compositionally biased region" description="Basic and acidic residues" evidence="1">
    <location>
        <begin position="56"/>
        <end position="71"/>
    </location>
</feature>
<protein>
    <submittedName>
        <fullName evidence="2">Uncharacterized protein</fullName>
    </submittedName>
</protein>
<dbReference type="Proteomes" id="UP000247498">
    <property type="component" value="Unassembled WGS sequence"/>
</dbReference>
<keyword evidence="3" id="KW-1185">Reference proteome</keyword>
<dbReference type="EMBL" id="BDRX01000138">
    <property type="protein sequence ID" value="GBF98894.1"/>
    <property type="molecule type" value="Genomic_DNA"/>
</dbReference>
<sequence>MADAAQLHAASADERARLISKLLAERRAKRASDPEPPAGGMGSGLSEEGRRRRVHLLLDERASERSSEGGDARVAAAARAAHRYRRGSADGSEDSYHPAGEAPLLSPGSSASLASTRKLDAAAEAAAEARLRSKMMMPDLDRPIDLARAMVSSHRTGVRKLRADITALAARLRHVRAKASKAAKAARAHAAAGRQAAAAAEGSRGCETPATPKAACEAAAPRLEVS</sequence>
<organism evidence="2 3">
    <name type="scientific">Raphidocelis subcapitata</name>
    <dbReference type="NCBI Taxonomy" id="307507"/>
    <lineage>
        <taxon>Eukaryota</taxon>
        <taxon>Viridiplantae</taxon>
        <taxon>Chlorophyta</taxon>
        <taxon>core chlorophytes</taxon>
        <taxon>Chlorophyceae</taxon>
        <taxon>CS clade</taxon>
        <taxon>Sphaeropleales</taxon>
        <taxon>Selenastraceae</taxon>
        <taxon>Raphidocelis</taxon>
    </lineage>
</organism>
<feature type="compositionally biased region" description="Low complexity" evidence="1">
    <location>
        <begin position="102"/>
        <end position="111"/>
    </location>
</feature>
<evidence type="ECO:0000256" key="1">
    <source>
        <dbReference type="SAM" id="MobiDB-lite"/>
    </source>
</evidence>
<evidence type="ECO:0000313" key="2">
    <source>
        <dbReference type="EMBL" id="GBF98894.1"/>
    </source>
</evidence>
<comment type="caution">
    <text evidence="2">The sequence shown here is derived from an EMBL/GenBank/DDBJ whole genome shotgun (WGS) entry which is preliminary data.</text>
</comment>
<dbReference type="AlphaFoldDB" id="A0A2V0PGB9"/>
<feature type="region of interest" description="Disordered" evidence="1">
    <location>
        <begin position="192"/>
        <end position="226"/>
    </location>
</feature>
<dbReference type="InParanoid" id="A0A2V0PGB9"/>
<accession>A0A2V0PGB9</accession>
<feature type="compositionally biased region" description="Low complexity" evidence="1">
    <location>
        <begin position="207"/>
        <end position="226"/>
    </location>
</feature>
<feature type="region of interest" description="Disordered" evidence="1">
    <location>
        <begin position="25"/>
        <end position="111"/>
    </location>
</feature>
<reference evidence="2 3" key="1">
    <citation type="journal article" date="2018" name="Sci. Rep.">
        <title>Raphidocelis subcapitata (=Pseudokirchneriella subcapitata) provides an insight into genome evolution and environmental adaptations in the Sphaeropleales.</title>
        <authorList>
            <person name="Suzuki S."/>
            <person name="Yamaguchi H."/>
            <person name="Nakajima N."/>
            <person name="Kawachi M."/>
        </authorList>
    </citation>
    <scope>NUCLEOTIDE SEQUENCE [LARGE SCALE GENOMIC DNA]</scope>
    <source>
        <strain evidence="2 3">NIES-35</strain>
    </source>
</reference>
<name>A0A2V0PGB9_9CHLO</name>
<evidence type="ECO:0000313" key="3">
    <source>
        <dbReference type="Proteomes" id="UP000247498"/>
    </source>
</evidence>
<proteinExistence type="predicted"/>